<feature type="non-terminal residue" evidence="3">
    <location>
        <position position="286"/>
    </location>
</feature>
<dbReference type="PANTHER" id="PTHR31315:SF1">
    <property type="entry name" value="PROTEIN SIP5"/>
    <property type="match status" value="1"/>
</dbReference>
<reference evidence="3" key="1">
    <citation type="submission" date="2020-11" db="EMBL/GenBank/DDBJ databases">
        <title>Kefir isolates.</title>
        <authorList>
            <person name="Marcisauskas S."/>
            <person name="Kim Y."/>
            <person name="Blasche S."/>
        </authorList>
    </citation>
    <scope>NUCLEOTIDE SEQUENCE</scope>
    <source>
        <strain evidence="3">Olga-1</strain>
    </source>
</reference>
<dbReference type="AlphaFoldDB" id="A0A9P6WLV4"/>
<evidence type="ECO:0000313" key="3">
    <source>
        <dbReference type="EMBL" id="KAG0688438.1"/>
    </source>
</evidence>
<comment type="similarity">
    <text evidence="1">Belongs to the SIP5 family.</text>
</comment>
<proteinExistence type="inferred from homology"/>
<name>A0A9P6WLV4_9ASCO</name>
<comment type="caution">
    <text evidence="3">The sequence shown here is derived from an EMBL/GenBank/DDBJ whole genome shotgun (WGS) entry which is preliminary data.</text>
</comment>
<organism evidence="3 4">
    <name type="scientific">Pichia californica</name>
    <dbReference type="NCBI Taxonomy" id="460514"/>
    <lineage>
        <taxon>Eukaryota</taxon>
        <taxon>Fungi</taxon>
        <taxon>Dikarya</taxon>
        <taxon>Ascomycota</taxon>
        <taxon>Saccharomycotina</taxon>
        <taxon>Pichiomycetes</taxon>
        <taxon>Pichiales</taxon>
        <taxon>Pichiaceae</taxon>
        <taxon>Pichia</taxon>
    </lineage>
</organism>
<evidence type="ECO:0000313" key="4">
    <source>
        <dbReference type="Proteomes" id="UP000697127"/>
    </source>
</evidence>
<feature type="compositionally biased region" description="Low complexity" evidence="2">
    <location>
        <begin position="14"/>
        <end position="29"/>
    </location>
</feature>
<protein>
    <submittedName>
        <fullName evidence="3">SNF1-interacting protein</fullName>
    </submittedName>
</protein>
<sequence>MGNAPGKEARPNGSTSTSSSSSSLSNGSMSTSRFAREYLINFENQHNTGYHGHGHGHHIHGHGNYDVLQLKRKREKDLEKAKFKTKQIMNLVVNYDESVDGGYLAPYGNYKFNLDYMTNIVRDLIIKRKLSPFFTPLQDLNESWNDEELLKFLKNNLKLHEDLKDDYLIDDFEDPNDHKLHPTANSIKRKESKLFKLKIKEKALEFQKHEIIRFEKDFKSNDSKYVNIPSDDLLLRIYKNCEECPICFLFYPKILNTTRCCVQPICTECFVQMKRLDPHFPHDENN</sequence>
<dbReference type="GO" id="GO:0005737">
    <property type="term" value="C:cytoplasm"/>
    <property type="evidence" value="ECO:0007669"/>
    <property type="project" value="TreeGrafter"/>
</dbReference>
<dbReference type="EMBL" id="PUHW01000152">
    <property type="protein sequence ID" value="KAG0688438.1"/>
    <property type="molecule type" value="Genomic_DNA"/>
</dbReference>
<accession>A0A9P6WLV4</accession>
<dbReference type="Proteomes" id="UP000697127">
    <property type="component" value="Unassembled WGS sequence"/>
</dbReference>
<keyword evidence="4" id="KW-1185">Reference proteome</keyword>
<feature type="region of interest" description="Disordered" evidence="2">
    <location>
        <begin position="1"/>
        <end position="29"/>
    </location>
</feature>
<evidence type="ECO:0000256" key="2">
    <source>
        <dbReference type="SAM" id="MobiDB-lite"/>
    </source>
</evidence>
<dbReference type="InterPro" id="IPR039301">
    <property type="entry name" value="Sip5/DA2"/>
</dbReference>
<dbReference type="PANTHER" id="PTHR31315">
    <property type="entry name" value="PROTEIN SIP5"/>
    <property type="match status" value="1"/>
</dbReference>
<gene>
    <name evidence="3" type="primary">SIP5</name>
    <name evidence="3" type="ORF">C6P40_000995</name>
</gene>
<evidence type="ECO:0000256" key="1">
    <source>
        <dbReference type="ARBA" id="ARBA00010402"/>
    </source>
</evidence>